<sequence>MTTHQSATLTATTVSTPGAAAHHDTVDVDVPQDTARTWFGAP</sequence>
<gene>
    <name evidence="2" type="ORF">FHR34_005307</name>
</gene>
<evidence type="ECO:0000256" key="1">
    <source>
        <dbReference type="SAM" id="MobiDB-lite"/>
    </source>
</evidence>
<dbReference type="AlphaFoldDB" id="A0A7W7R6U3"/>
<dbReference type="RefSeq" id="WP_281404039.1">
    <property type="nucleotide sequence ID" value="NZ_JACHJV010000001.1"/>
</dbReference>
<evidence type="ECO:0000313" key="3">
    <source>
        <dbReference type="Proteomes" id="UP000540506"/>
    </source>
</evidence>
<name>A0A7W7R6U3_KITKI</name>
<reference evidence="2 3" key="1">
    <citation type="submission" date="2020-08" db="EMBL/GenBank/DDBJ databases">
        <title>Sequencing the genomes of 1000 actinobacteria strains.</title>
        <authorList>
            <person name="Klenk H.-P."/>
        </authorList>
    </citation>
    <scope>NUCLEOTIDE SEQUENCE [LARGE SCALE GENOMIC DNA]</scope>
    <source>
        <strain evidence="2 3">DSM 41654</strain>
    </source>
</reference>
<protein>
    <submittedName>
        <fullName evidence="2">Meiotically up-regulated gene 157 (Mug157) protein</fullName>
    </submittedName>
</protein>
<keyword evidence="3" id="KW-1185">Reference proteome</keyword>
<feature type="region of interest" description="Disordered" evidence="1">
    <location>
        <begin position="1"/>
        <end position="42"/>
    </location>
</feature>
<organism evidence="2 3">
    <name type="scientific">Kitasatospora kifunensis</name>
    <name type="common">Streptomyces kifunensis</name>
    <dbReference type="NCBI Taxonomy" id="58351"/>
    <lineage>
        <taxon>Bacteria</taxon>
        <taxon>Bacillati</taxon>
        <taxon>Actinomycetota</taxon>
        <taxon>Actinomycetes</taxon>
        <taxon>Kitasatosporales</taxon>
        <taxon>Streptomycetaceae</taxon>
        <taxon>Kitasatospora</taxon>
    </lineage>
</organism>
<dbReference type="Proteomes" id="UP000540506">
    <property type="component" value="Unassembled WGS sequence"/>
</dbReference>
<comment type="caution">
    <text evidence="2">The sequence shown here is derived from an EMBL/GenBank/DDBJ whole genome shotgun (WGS) entry which is preliminary data.</text>
</comment>
<accession>A0A7W7R6U3</accession>
<feature type="compositionally biased region" description="Low complexity" evidence="1">
    <location>
        <begin position="1"/>
        <end position="13"/>
    </location>
</feature>
<evidence type="ECO:0000313" key="2">
    <source>
        <dbReference type="EMBL" id="MBB4926314.1"/>
    </source>
</evidence>
<proteinExistence type="predicted"/>
<dbReference type="EMBL" id="JACHJV010000001">
    <property type="protein sequence ID" value="MBB4926314.1"/>
    <property type="molecule type" value="Genomic_DNA"/>
</dbReference>